<organism evidence="1 2">
    <name type="scientific">Bugula neritina</name>
    <name type="common">Brown bryozoan</name>
    <name type="synonym">Sertularia neritina</name>
    <dbReference type="NCBI Taxonomy" id="10212"/>
    <lineage>
        <taxon>Eukaryota</taxon>
        <taxon>Metazoa</taxon>
        <taxon>Spiralia</taxon>
        <taxon>Lophotrochozoa</taxon>
        <taxon>Bryozoa</taxon>
        <taxon>Gymnolaemata</taxon>
        <taxon>Cheilostomatida</taxon>
        <taxon>Flustrina</taxon>
        <taxon>Buguloidea</taxon>
        <taxon>Bugulidae</taxon>
        <taxon>Bugula</taxon>
    </lineage>
</organism>
<keyword evidence="2" id="KW-1185">Reference proteome</keyword>
<dbReference type="AlphaFoldDB" id="A0A7J7JJD4"/>
<protein>
    <submittedName>
        <fullName evidence="1">Uncharacterized protein</fullName>
    </submittedName>
</protein>
<accession>A0A7J7JJD4</accession>
<dbReference type="EMBL" id="VXIV02002439">
    <property type="protein sequence ID" value="KAF6025626.1"/>
    <property type="molecule type" value="Genomic_DNA"/>
</dbReference>
<gene>
    <name evidence="1" type="ORF">EB796_016071</name>
</gene>
<sequence>MDSSYVKIRVSKSASAIEGRLAAGQLAFDQQSIIVNPHTYQLYESEKKATGLADNNLFLVYMLQTIFGKAKQDPTLINNWLEATGIGIQRGYDSFLNVGNKRPSLDNKEISFSKHLR</sequence>
<evidence type="ECO:0000313" key="2">
    <source>
        <dbReference type="Proteomes" id="UP000593567"/>
    </source>
</evidence>
<name>A0A7J7JJD4_BUGNE</name>
<proteinExistence type="predicted"/>
<evidence type="ECO:0000313" key="1">
    <source>
        <dbReference type="EMBL" id="KAF6025626.1"/>
    </source>
</evidence>
<dbReference type="Proteomes" id="UP000593567">
    <property type="component" value="Unassembled WGS sequence"/>
</dbReference>
<reference evidence="1" key="1">
    <citation type="submission" date="2020-06" db="EMBL/GenBank/DDBJ databases">
        <title>Draft genome of Bugula neritina, a colonial animal packing powerful symbionts and potential medicines.</title>
        <authorList>
            <person name="Rayko M."/>
        </authorList>
    </citation>
    <scope>NUCLEOTIDE SEQUENCE [LARGE SCALE GENOMIC DNA]</scope>
    <source>
        <strain evidence="1">Kwan_BN1</strain>
    </source>
</reference>
<comment type="caution">
    <text evidence="1">The sequence shown here is derived from an EMBL/GenBank/DDBJ whole genome shotgun (WGS) entry which is preliminary data.</text>
</comment>